<keyword evidence="3" id="KW-0862">Zinc</keyword>
<evidence type="ECO:0000259" key="5">
    <source>
        <dbReference type="PROSITE" id="PS51891"/>
    </source>
</evidence>
<dbReference type="Gene3D" id="3.90.1590.10">
    <property type="entry name" value="glutathione-dependent formaldehyde- activating enzyme (gfa)"/>
    <property type="match status" value="1"/>
</dbReference>
<dbReference type="PANTHER" id="PTHR33337:SF40">
    <property type="entry name" value="CENP-V_GFA DOMAIN-CONTAINING PROTEIN-RELATED"/>
    <property type="match status" value="1"/>
</dbReference>
<evidence type="ECO:0000313" key="6">
    <source>
        <dbReference type="EMBL" id="SUZ53590.1"/>
    </source>
</evidence>
<dbReference type="GO" id="GO:0016846">
    <property type="term" value="F:carbon-sulfur lyase activity"/>
    <property type="evidence" value="ECO:0007669"/>
    <property type="project" value="InterPro"/>
</dbReference>
<accession>A0A381NG72</accession>
<gene>
    <name evidence="6" type="ORF">METZ01_LOCUS6444</name>
</gene>
<sequence>MTTGKCYCGAVTYEIEGDIDYIVHCHCRNCRRASGAAFYSAGFLPESSFAITSGQANIREFNFPENPSGARCFCATCGGRWYIRLPMPGLINIAINTLDQEPQQDIGVHINVESKAPWDQIPEGREQHEAFPPDMLSQLQALMHHD</sequence>
<evidence type="ECO:0000256" key="2">
    <source>
        <dbReference type="ARBA" id="ARBA00022723"/>
    </source>
</evidence>
<dbReference type="SUPFAM" id="SSF51316">
    <property type="entry name" value="Mss4-like"/>
    <property type="match status" value="1"/>
</dbReference>
<keyword evidence="4" id="KW-0456">Lyase</keyword>
<dbReference type="GO" id="GO:0046872">
    <property type="term" value="F:metal ion binding"/>
    <property type="evidence" value="ECO:0007669"/>
    <property type="project" value="UniProtKB-KW"/>
</dbReference>
<name>A0A381NG72_9ZZZZ</name>
<evidence type="ECO:0000256" key="3">
    <source>
        <dbReference type="ARBA" id="ARBA00022833"/>
    </source>
</evidence>
<protein>
    <recommendedName>
        <fullName evidence="5">CENP-V/GFA domain-containing protein</fullName>
    </recommendedName>
</protein>
<feature type="domain" description="CENP-V/GFA" evidence="5">
    <location>
        <begin position="2"/>
        <end position="119"/>
    </location>
</feature>
<proteinExistence type="inferred from homology"/>
<dbReference type="InterPro" id="IPR011057">
    <property type="entry name" value="Mss4-like_sf"/>
</dbReference>
<evidence type="ECO:0000256" key="4">
    <source>
        <dbReference type="ARBA" id="ARBA00023239"/>
    </source>
</evidence>
<reference evidence="6" key="1">
    <citation type="submission" date="2018-05" db="EMBL/GenBank/DDBJ databases">
        <authorList>
            <person name="Lanie J.A."/>
            <person name="Ng W.-L."/>
            <person name="Kazmierczak K.M."/>
            <person name="Andrzejewski T.M."/>
            <person name="Davidsen T.M."/>
            <person name="Wayne K.J."/>
            <person name="Tettelin H."/>
            <person name="Glass J.I."/>
            <person name="Rusch D."/>
            <person name="Podicherti R."/>
            <person name="Tsui H.-C.T."/>
            <person name="Winkler M.E."/>
        </authorList>
    </citation>
    <scope>NUCLEOTIDE SEQUENCE</scope>
</reference>
<dbReference type="PANTHER" id="PTHR33337">
    <property type="entry name" value="GFA DOMAIN-CONTAINING PROTEIN"/>
    <property type="match status" value="1"/>
</dbReference>
<keyword evidence="2" id="KW-0479">Metal-binding</keyword>
<comment type="similarity">
    <text evidence="1">Belongs to the Gfa family.</text>
</comment>
<dbReference type="InterPro" id="IPR006913">
    <property type="entry name" value="CENP-V/GFA"/>
</dbReference>
<organism evidence="6">
    <name type="scientific">marine metagenome</name>
    <dbReference type="NCBI Taxonomy" id="408172"/>
    <lineage>
        <taxon>unclassified sequences</taxon>
        <taxon>metagenomes</taxon>
        <taxon>ecological metagenomes</taxon>
    </lineage>
</organism>
<dbReference type="EMBL" id="UINC01000337">
    <property type="protein sequence ID" value="SUZ53590.1"/>
    <property type="molecule type" value="Genomic_DNA"/>
</dbReference>
<dbReference type="PROSITE" id="PS51891">
    <property type="entry name" value="CENP_V_GFA"/>
    <property type="match status" value="1"/>
</dbReference>
<dbReference type="AlphaFoldDB" id="A0A381NG72"/>
<evidence type="ECO:0000256" key="1">
    <source>
        <dbReference type="ARBA" id="ARBA00005495"/>
    </source>
</evidence>
<dbReference type="Pfam" id="PF04828">
    <property type="entry name" value="GFA"/>
    <property type="match status" value="1"/>
</dbReference>